<evidence type="ECO:0000313" key="1">
    <source>
        <dbReference type="EMBL" id="WMW81347.1"/>
    </source>
</evidence>
<dbReference type="RefSeq" id="WP_309482827.1">
    <property type="nucleotide sequence ID" value="NZ_CP133720.1"/>
</dbReference>
<gene>
    <name evidence="1" type="ORF">RF679_03460</name>
</gene>
<dbReference type="PIRSF" id="PIRSF011396">
    <property type="entry name" value="Trp_halogenase"/>
    <property type="match status" value="1"/>
</dbReference>
<dbReference type="InterPro" id="IPR050816">
    <property type="entry name" value="Flavin-dep_Halogenase_NPB"/>
</dbReference>
<dbReference type="Gene3D" id="3.50.50.60">
    <property type="entry name" value="FAD/NAD(P)-binding domain"/>
    <property type="match status" value="1"/>
</dbReference>
<dbReference type="Proteomes" id="UP001181355">
    <property type="component" value="Chromosome"/>
</dbReference>
<dbReference type="PANTHER" id="PTHR43747:SF4">
    <property type="entry name" value="FLAVIN-DEPENDENT TRYPTOPHAN HALOGENASE"/>
    <property type="match status" value="1"/>
</dbReference>
<proteinExistence type="predicted"/>
<dbReference type="InterPro" id="IPR033856">
    <property type="entry name" value="Trp_halogen"/>
</dbReference>
<dbReference type="Pfam" id="PF04820">
    <property type="entry name" value="Trp_halogenase"/>
    <property type="match status" value="1"/>
</dbReference>
<dbReference type="SUPFAM" id="SSF51905">
    <property type="entry name" value="FAD/NAD(P)-binding domain"/>
    <property type="match status" value="1"/>
</dbReference>
<name>A0ABY9RJH0_9BURK</name>
<dbReference type="InterPro" id="IPR036188">
    <property type="entry name" value="FAD/NAD-bd_sf"/>
</dbReference>
<sequence>MSAVKNILIVGGGTAGWLCAAFLAKQLGSKHSHGIQIRLVESPEIGIIGVGEGSFPSIRGTLAAIGIDEAQFVRECQATFKQGIRFDHWLHEPHHSKSQQDSARHYFHPFNQPSQRQGTPELLPYWLQGIAPKGMPFAQAVSMQKRIADAYRAPKRSSDGDFLGPMNYAYHFDAALFAKLLAKHAKNLGVQHLLGNVHRVELDREGAIDAVHTHEQGALKADLYIDCTGFRARLIGQALQSEFHSVSDTLFVDRALAIQVPYPHAQTPIASYTISTAQEAGWIWDIGLQDRRGVGYVYSSRHTDQACAERVLRDYLQDEAVEFKPRLLELQLGYRPRPWIKNCVAIGLSGGFLEPLEASGIGLVEAATYLLAYLFPFNGEFDLCAQHFNHHMSQRYERIVDFIKLHYCISQRRDHRFWIDNADIATIPSSLRDKLALWKHRPPHRLDFNSDLEMYPTSSWQYVLYGMHYPTQLHPSAIDANKLVLAEQEFAGIAAMSERAVADLPDHRQYIQFLCEKAEQVSIPKKTISYA</sequence>
<dbReference type="InterPro" id="IPR006905">
    <property type="entry name" value="Flavin_halogenase"/>
</dbReference>
<accession>A0ABY9RJH0</accession>
<dbReference type="PANTHER" id="PTHR43747">
    <property type="entry name" value="FAD-BINDING PROTEIN"/>
    <property type="match status" value="1"/>
</dbReference>
<organism evidence="1 2">
    <name type="scientific">Undibacterium cyanobacteriorum</name>
    <dbReference type="NCBI Taxonomy" id="3073561"/>
    <lineage>
        <taxon>Bacteria</taxon>
        <taxon>Pseudomonadati</taxon>
        <taxon>Pseudomonadota</taxon>
        <taxon>Betaproteobacteria</taxon>
        <taxon>Burkholderiales</taxon>
        <taxon>Oxalobacteraceae</taxon>
        <taxon>Undibacterium</taxon>
    </lineage>
</organism>
<evidence type="ECO:0000313" key="2">
    <source>
        <dbReference type="Proteomes" id="UP001181355"/>
    </source>
</evidence>
<protein>
    <submittedName>
        <fullName evidence="1">Tryptophan 7-halogenase</fullName>
    </submittedName>
</protein>
<dbReference type="EMBL" id="CP133720">
    <property type="protein sequence ID" value="WMW81347.1"/>
    <property type="molecule type" value="Genomic_DNA"/>
</dbReference>
<keyword evidence="2" id="KW-1185">Reference proteome</keyword>
<reference evidence="1" key="1">
    <citation type="submission" date="2023-09" db="EMBL/GenBank/DDBJ databases">
        <title>Undibacterium sp. 20NA77.5 isolated from freshwater.</title>
        <authorList>
            <person name="Le V."/>
            <person name="Ko S.-R."/>
            <person name="Ahn C.-Y."/>
            <person name="Oh H.-M."/>
        </authorList>
    </citation>
    <scope>NUCLEOTIDE SEQUENCE</scope>
    <source>
        <strain evidence="1">20NA77.5</strain>
    </source>
</reference>